<evidence type="ECO:0000313" key="1">
    <source>
        <dbReference type="EMBL" id="MBC8207983.1"/>
    </source>
</evidence>
<organism evidence="1 2">
    <name type="scientific">Candidatus Desulfatifera sulfidica</name>
    <dbReference type="NCBI Taxonomy" id="2841691"/>
    <lineage>
        <taxon>Bacteria</taxon>
        <taxon>Pseudomonadati</taxon>
        <taxon>Thermodesulfobacteriota</taxon>
        <taxon>Desulfobulbia</taxon>
        <taxon>Desulfobulbales</taxon>
        <taxon>Desulfobulbaceae</taxon>
        <taxon>Candidatus Desulfatifera</taxon>
    </lineage>
</organism>
<comment type="caution">
    <text evidence="1">The sequence shown here is derived from an EMBL/GenBank/DDBJ whole genome shotgun (WGS) entry which is preliminary data.</text>
</comment>
<sequence length="74" mass="8500">MSIRALTLELYKAQQKVSLLEKDLETTPLANRDGIKNKLREARAEWAILRKMLDGEKETGLPVRSRANRFFGGR</sequence>
<dbReference type="AlphaFoldDB" id="A0A8J6T9S5"/>
<gene>
    <name evidence="1" type="ORF">H8E79_02300</name>
</gene>
<proteinExistence type="predicted"/>
<accession>A0A8J6T9S5</accession>
<dbReference type="EMBL" id="JACNLK010000024">
    <property type="protein sequence ID" value="MBC8207983.1"/>
    <property type="molecule type" value="Genomic_DNA"/>
</dbReference>
<evidence type="ECO:0000313" key="2">
    <source>
        <dbReference type="Proteomes" id="UP000599024"/>
    </source>
</evidence>
<reference evidence="1 2" key="1">
    <citation type="submission" date="2020-08" db="EMBL/GenBank/DDBJ databases">
        <title>Bridging the membrane lipid divide: bacteria of the FCB group superphylum have the potential to synthesize archaeal ether lipids.</title>
        <authorList>
            <person name="Villanueva L."/>
            <person name="Von Meijenfeldt F.A.B."/>
            <person name="Westbye A.B."/>
            <person name="Yadav S."/>
            <person name="Hopmans E.C."/>
            <person name="Dutilh B.E."/>
            <person name="Sinninghe Damste J.S."/>
        </authorList>
    </citation>
    <scope>NUCLEOTIDE SEQUENCE [LARGE SCALE GENOMIC DNA]</scope>
    <source>
        <strain evidence="1">NIOZ-UU81</strain>
    </source>
</reference>
<dbReference type="Proteomes" id="UP000599024">
    <property type="component" value="Unassembled WGS sequence"/>
</dbReference>
<protein>
    <submittedName>
        <fullName evidence="1">Uncharacterized protein</fullName>
    </submittedName>
</protein>
<name>A0A8J6T9S5_9BACT</name>